<dbReference type="GO" id="GO:0004497">
    <property type="term" value="F:monooxygenase activity"/>
    <property type="evidence" value="ECO:0007669"/>
    <property type="project" value="UniProtKB-KW"/>
</dbReference>
<keyword evidence="3 8" id="KW-0349">Heme</keyword>
<evidence type="ECO:0000256" key="7">
    <source>
        <dbReference type="ARBA" id="ARBA00023033"/>
    </source>
</evidence>
<keyword evidence="10" id="KW-1133">Transmembrane helix</keyword>
<keyword evidence="6 8" id="KW-0408">Iron</keyword>
<comment type="similarity">
    <text evidence="2 9">Belongs to the cytochrome P450 family.</text>
</comment>
<evidence type="ECO:0000256" key="8">
    <source>
        <dbReference type="PIRSR" id="PIRSR602401-1"/>
    </source>
</evidence>
<gene>
    <name evidence="11" type="ORF">PV08_02819</name>
</gene>
<dbReference type="AlphaFoldDB" id="A0A0D1YTJ2"/>
<dbReference type="PRINTS" id="PR00463">
    <property type="entry name" value="EP450I"/>
</dbReference>
<evidence type="ECO:0000256" key="9">
    <source>
        <dbReference type="RuleBase" id="RU000461"/>
    </source>
</evidence>
<dbReference type="GO" id="GO:0020037">
    <property type="term" value="F:heme binding"/>
    <property type="evidence" value="ECO:0007669"/>
    <property type="project" value="InterPro"/>
</dbReference>
<keyword evidence="12" id="KW-1185">Reference proteome</keyword>
<dbReference type="PRINTS" id="PR00385">
    <property type="entry name" value="P450"/>
</dbReference>
<feature type="binding site" description="axial binding residue" evidence="8">
    <location>
        <position position="471"/>
    </location>
    <ligand>
        <name>heme</name>
        <dbReference type="ChEBI" id="CHEBI:30413"/>
    </ligand>
    <ligandPart>
        <name>Fe</name>
        <dbReference type="ChEBI" id="CHEBI:18248"/>
    </ligandPart>
</feature>
<dbReference type="Pfam" id="PF00067">
    <property type="entry name" value="p450"/>
    <property type="match status" value="1"/>
</dbReference>
<dbReference type="InterPro" id="IPR002401">
    <property type="entry name" value="Cyt_P450_E_grp-I"/>
</dbReference>
<evidence type="ECO:0008006" key="13">
    <source>
        <dbReference type="Google" id="ProtNLM"/>
    </source>
</evidence>
<dbReference type="GeneID" id="27329902"/>
<evidence type="ECO:0000256" key="5">
    <source>
        <dbReference type="ARBA" id="ARBA00023002"/>
    </source>
</evidence>
<dbReference type="CDD" id="cd11062">
    <property type="entry name" value="CYP58-like"/>
    <property type="match status" value="1"/>
</dbReference>
<dbReference type="PANTHER" id="PTHR24305">
    <property type="entry name" value="CYTOCHROME P450"/>
    <property type="match status" value="1"/>
</dbReference>
<evidence type="ECO:0000256" key="10">
    <source>
        <dbReference type="SAM" id="Phobius"/>
    </source>
</evidence>
<evidence type="ECO:0000256" key="1">
    <source>
        <dbReference type="ARBA" id="ARBA00001971"/>
    </source>
</evidence>
<organism evidence="11 12">
    <name type="scientific">Exophiala spinifera</name>
    <dbReference type="NCBI Taxonomy" id="91928"/>
    <lineage>
        <taxon>Eukaryota</taxon>
        <taxon>Fungi</taxon>
        <taxon>Dikarya</taxon>
        <taxon>Ascomycota</taxon>
        <taxon>Pezizomycotina</taxon>
        <taxon>Eurotiomycetes</taxon>
        <taxon>Chaetothyriomycetidae</taxon>
        <taxon>Chaetothyriales</taxon>
        <taxon>Herpotrichiellaceae</taxon>
        <taxon>Exophiala</taxon>
    </lineage>
</organism>
<dbReference type="InterPro" id="IPR017972">
    <property type="entry name" value="Cyt_P450_CS"/>
</dbReference>
<dbReference type="Gene3D" id="1.10.630.10">
    <property type="entry name" value="Cytochrome P450"/>
    <property type="match status" value="1"/>
</dbReference>
<comment type="cofactor">
    <cofactor evidence="1 8">
        <name>heme</name>
        <dbReference type="ChEBI" id="CHEBI:30413"/>
    </cofactor>
</comment>
<dbReference type="SUPFAM" id="SSF48264">
    <property type="entry name" value="Cytochrome P450"/>
    <property type="match status" value="1"/>
</dbReference>
<evidence type="ECO:0000256" key="6">
    <source>
        <dbReference type="ARBA" id="ARBA00023004"/>
    </source>
</evidence>
<evidence type="ECO:0000256" key="2">
    <source>
        <dbReference type="ARBA" id="ARBA00010617"/>
    </source>
</evidence>
<dbReference type="VEuPathDB" id="FungiDB:PV08_02819"/>
<dbReference type="PROSITE" id="PS00086">
    <property type="entry name" value="CYTOCHROME_P450"/>
    <property type="match status" value="1"/>
</dbReference>
<keyword evidence="10" id="KW-0472">Membrane</keyword>
<dbReference type="GO" id="GO:0005506">
    <property type="term" value="F:iron ion binding"/>
    <property type="evidence" value="ECO:0007669"/>
    <property type="project" value="InterPro"/>
</dbReference>
<sequence>MAVTSTFDSLANVVAPFGIVQGCVTLVLAVSAWVVLHATYNVYFHPLASCPGPRLAAATSLYKAYIDVFAKTGFVQALEKLHAQYGSYSQETINRSSLTPPTGNVVRVGPNELHFSNPEVYHEIYNANNRWDKEKNLYHSFGEDRSSFGFLEYRDAKPRKDILARLFSKKAITEAEGLVVALCESFRRHTSSPVNLHYAFRCMSIDVITYLCFGNSVDALNTPDHEAPIILALDASTPVFPAFKHSSIYKNMIIHCPPSISKVISPQTAGLVDLQQVLKKQIDNVTSNPDNLKKLPHSTTIYHELLKPELNPGGQVPSAGSLYEESQALMFGGADTTGATLMHGSFYIMTKEDVRKKLIAELRENWEDLDQPLSLAALEKLPYLTAVIKESLRISPGVASPLPRVVPDSGTTIGGRFIPGRTVVEMSSHFVHRNADIFEEPNEFRPERWLGPDARKLERWLVSFSRGPRSCLGLNLAWAELYLTFAYVFREFDVEMDPSSPKELRWRDCFLPEYLGPHLKANMTPVAT</sequence>
<dbReference type="GO" id="GO:0016705">
    <property type="term" value="F:oxidoreductase activity, acting on paired donors, with incorporation or reduction of molecular oxygen"/>
    <property type="evidence" value="ECO:0007669"/>
    <property type="project" value="InterPro"/>
</dbReference>
<dbReference type="HOGENOM" id="CLU_001570_14_4_1"/>
<keyword evidence="5 9" id="KW-0560">Oxidoreductase</keyword>
<dbReference type="OrthoDB" id="3945418at2759"/>
<dbReference type="EMBL" id="KN847493">
    <property type="protein sequence ID" value="KIW18531.1"/>
    <property type="molecule type" value="Genomic_DNA"/>
</dbReference>
<dbReference type="PANTHER" id="PTHR24305:SF157">
    <property type="entry name" value="N-ACETYLTRYPTOPHAN 6-HYDROXYLASE IVOC-RELATED"/>
    <property type="match status" value="1"/>
</dbReference>
<dbReference type="STRING" id="91928.A0A0D1YTJ2"/>
<keyword evidence="7 9" id="KW-0503">Monooxygenase</keyword>
<name>A0A0D1YTJ2_9EURO</name>
<dbReference type="InterPro" id="IPR001128">
    <property type="entry name" value="Cyt_P450"/>
</dbReference>
<evidence type="ECO:0000313" key="11">
    <source>
        <dbReference type="EMBL" id="KIW18531.1"/>
    </source>
</evidence>
<reference evidence="11 12" key="1">
    <citation type="submission" date="2015-01" db="EMBL/GenBank/DDBJ databases">
        <title>The Genome Sequence of Exophiala spinifera CBS89968.</title>
        <authorList>
            <consortium name="The Broad Institute Genomics Platform"/>
            <person name="Cuomo C."/>
            <person name="de Hoog S."/>
            <person name="Gorbushina A."/>
            <person name="Stielow B."/>
            <person name="Teixiera M."/>
            <person name="Abouelleil A."/>
            <person name="Chapman S.B."/>
            <person name="Priest M."/>
            <person name="Young S.K."/>
            <person name="Wortman J."/>
            <person name="Nusbaum C."/>
            <person name="Birren B."/>
        </authorList>
    </citation>
    <scope>NUCLEOTIDE SEQUENCE [LARGE SCALE GENOMIC DNA]</scope>
    <source>
        <strain evidence="11 12">CBS 89968</strain>
    </source>
</reference>
<proteinExistence type="inferred from homology"/>
<dbReference type="InterPro" id="IPR050121">
    <property type="entry name" value="Cytochrome_P450_monoxygenase"/>
</dbReference>
<evidence type="ECO:0000256" key="3">
    <source>
        <dbReference type="ARBA" id="ARBA00022617"/>
    </source>
</evidence>
<evidence type="ECO:0000256" key="4">
    <source>
        <dbReference type="ARBA" id="ARBA00022723"/>
    </source>
</evidence>
<accession>A0A0D1YTJ2</accession>
<feature type="transmembrane region" description="Helical" evidence="10">
    <location>
        <begin position="13"/>
        <end position="36"/>
    </location>
</feature>
<dbReference type="Proteomes" id="UP000053328">
    <property type="component" value="Unassembled WGS sequence"/>
</dbReference>
<keyword evidence="10" id="KW-0812">Transmembrane</keyword>
<dbReference type="InterPro" id="IPR036396">
    <property type="entry name" value="Cyt_P450_sf"/>
</dbReference>
<keyword evidence="4 8" id="KW-0479">Metal-binding</keyword>
<protein>
    <recommendedName>
        <fullName evidence="13">Cytochrome P450 monooxygenase</fullName>
    </recommendedName>
</protein>
<dbReference type="RefSeq" id="XP_016238747.1">
    <property type="nucleotide sequence ID" value="XM_016377177.1"/>
</dbReference>
<evidence type="ECO:0000313" key="12">
    <source>
        <dbReference type="Proteomes" id="UP000053328"/>
    </source>
</evidence>